<dbReference type="EMBL" id="JAXIOK010000010">
    <property type="protein sequence ID" value="KAK4761141.1"/>
    <property type="molecule type" value="Genomic_DNA"/>
</dbReference>
<accession>A0AAN7K6V9</accession>
<evidence type="ECO:0000259" key="1">
    <source>
        <dbReference type="SMART" id="SM00849"/>
    </source>
</evidence>
<dbReference type="SUPFAM" id="SSF56281">
    <property type="entry name" value="Metallo-hydrolase/oxidoreductase"/>
    <property type="match status" value="1"/>
</dbReference>
<dbReference type="InterPro" id="IPR050662">
    <property type="entry name" value="Sec-metab_biosynth-thioest"/>
</dbReference>
<dbReference type="Gene3D" id="3.60.15.10">
    <property type="entry name" value="Ribonuclease Z/Hydroxyacylglutathione hydrolase-like"/>
    <property type="match status" value="1"/>
</dbReference>
<protein>
    <recommendedName>
        <fullName evidence="1">Metallo-beta-lactamase domain-containing protein</fullName>
    </recommendedName>
</protein>
<dbReference type="InterPro" id="IPR036866">
    <property type="entry name" value="RibonucZ/Hydroxyglut_hydro"/>
</dbReference>
<dbReference type="Proteomes" id="UP001345219">
    <property type="component" value="Chromosome 5"/>
</dbReference>
<name>A0AAN7K6V9_9MYRT</name>
<comment type="caution">
    <text evidence="2">The sequence shown here is derived from an EMBL/GenBank/DDBJ whole genome shotgun (WGS) entry which is preliminary data.</text>
</comment>
<evidence type="ECO:0000313" key="2">
    <source>
        <dbReference type="EMBL" id="KAK4761141.1"/>
    </source>
</evidence>
<keyword evidence="3" id="KW-1185">Reference proteome</keyword>
<organism evidence="2 3">
    <name type="scientific">Trapa incisa</name>
    <dbReference type="NCBI Taxonomy" id="236973"/>
    <lineage>
        <taxon>Eukaryota</taxon>
        <taxon>Viridiplantae</taxon>
        <taxon>Streptophyta</taxon>
        <taxon>Embryophyta</taxon>
        <taxon>Tracheophyta</taxon>
        <taxon>Spermatophyta</taxon>
        <taxon>Magnoliopsida</taxon>
        <taxon>eudicotyledons</taxon>
        <taxon>Gunneridae</taxon>
        <taxon>Pentapetalae</taxon>
        <taxon>rosids</taxon>
        <taxon>malvids</taxon>
        <taxon>Myrtales</taxon>
        <taxon>Lythraceae</taxon>
        <taxon>Trapa</taxon>
    </lineage>
</organism>
<evidence type="ECO:0000313" key="3">
    <source>
        <dbReference type="Proteomes" id="UP001345219"/>
    </source>
</evidence>
<dbReference type="Gene3D" id="1.10.10.10">
    <property type="entry name" value="Winged helix-like DNA-binding domain superfamily/Winged helix DNA-binding domain"/>
    <property type="match status" value="1"/>
</dbReference>
<dbReference type="InterPro" id="IPR036388">
    <property type="entry name" value="WH-like_DNA-bd_sf"/>
</dbReference>
<dbReference type="Pfam" id="PF00753">
    <property type="entry name" value="Lactamase_B"/>
    <property type="match status" value="1"/>
</dbReference>
<dbReference type="FunFam" id="3.60.15.10:FF:000032">
    <property type="entry name" value="Metallo-hydrolase/oxidoreductase superfamily protein"/>
    <property type="match status" value="1"/>
</dbReference>
<dbReference type="PANTHER" id="PTHR23131">
    <property type="entry name" value="ENDORIBONUCLEASE LACTB2"/>
    <property type="match status" value="1"/>
</dbReference>
<dbReference type="GO" id="GO:0009536">
    <property type="term" value="C:plastid"/>
    <property type="evidence" value="ECO:0007669"/>
    <property type="project" value="TreeGrafter"/>
</dbReference>
<feature type="domain" description="Metallo-beta-lactamase" evidence="1">
    <location>
        <begin position="278"/>
        <end position="444"/>
    </location>
</feature>
<proteinExistence type="predicted"/>
<reference evidence="2 3" key="1">
    <citation type="journal article" date="2023" name="Hortic Res">
        <title>Pangenome of water caltrop reveals structural variations and asymmetric subgenome divergence after allopolyploidization.</title>
        <authorList>
            <person name="Zhang X."/>
            <person name="Chen Y."/>
            <person name="Wang L."/>
            <person name="Yuan Y."/>
            <person name="Fang M."/>
            <person name="Shi L."/>
            <person name="Lu R."/>
            <person name="Comes H.P."/>
            <person name="Ma Y."/>
            <person name="Chen Y."/>
            <person name="Huang G."/>
            <person name="Zhou Y."/>
            <person name="Zheng Z."/>
            <person name="Qiu Y."/>
        </authorList>
    </citation>
    <scope>NUCLEOTIDE SEQUENCE [LARGE SCALE GENOMIC DNA]</scope>
    <source>
        <tissue evidence="2">Roots</tissue>
    </source>
</reference>
<sequence>MLPDKYDRHLPTTYYLLPQELFGAKQAVGFSVSGDFGVGLHQLQDFHFKPPLLMATLKLAVILTNPSNDAQFLLARQTRPPKFGDEEYDSYSDSDLWDLPSVAQLNPLSPSTEPQIVVKGAELCSANILLGRLDLDSALISALRQAGLELADTAEWRFSKYVEEADFGPGPAIDVVFLVGRLLNKTAILPEHCNWASINSCLELIVNVKPSSDRIGHLVVTGLLNEAMQLSNFQVPLTLRHQEYPPGIMVVPMGSKTARPFQTTNLVVFFPKHNSQVCQDGSFVACGDALIVDPGCRSAFHEELRNIMSALPRKLIVFVTHHHRDHVDGLSIIQKCNSDAVLLAHENTMSRIHKDDWSLASTSVSGAEDICIGGQRLSIIFAPGHTDGHMALLHKDTNSLIVGDHCLGEGSSILDIDSGGNLDDYYQSTYKFLDLSPHVLIPMHGRVNMWPKHMLCSYLKNRRSREGAILEAIEGGAETLFDIVAQVYSGVDRGFWFLASQNVRIHVDHLAKLHKLPKTLIHGSNLSSGYLQHFCVGSFNHSLDSFAAELDKI</sequence>
<dbReference type="AlphaFoldDB" id="A0AAN7K6V9"/>
<dbReference type="PANTHER" id="PTHR23131:SF0">
    <property type="entry name" value="ENDORIBONUCLEASE LACTB2"/>
    <property type="match status" value="1"/>
</dbReference>
<dbReference type="InterPro" id="IPR001279">
    <property type="entry name" value="Metallo-B-lactamas"/>
</dbReference>
<gene>
    <name evidence="2" type="ORF">SAY87_006034</name>
</gene>
<dbReference type="SMART" id="SM00849">
    <property type="entry name" value="Lactamase_B"/>
    <property type="match status" value="1"/>
</dbReference>